<dbReference type="AlphaFoldDB" id="A0A9X3W458"/>
<evidence type="ECO:0000313" key="3">
    <source>
        <dbReference type="Proteomes" id="UP001141981"/>
    </source>
</evidence>
<accession>A0A9X3W458</accession>
<sequence length="361" mass="42707">MNSQEYWRKRALLAKQKEMASTAEYEAAMRSRLKDLENEFIKESKKWLTKYAKENDQSLKQVADYLNSIDTSKFDMTLAEFEAKARAGGFEKELNSAYYKTRIARLQELYRQYQELAARYADDEEDIMAIGLAKRYEDTYLLENYNKYLVVGGLDVNFAHFNEQELKDIVYQPWEGGNFSKRIWNNYTKVMPEVLTDVMFRSTALGYSYNRVERMLRDKFQGIVKSNIHRLVITEMGHAAEKATAEFYEDSDIEQYQYLATLETHTCDVCAHLDERIFNVKDEKEGVNYPLMHPYCRCTTVPYIKDLPDIPTRWSRDPITGKSKWVKNQPYSEWAKRNGQKTYTFEQWKQVQGLQRNMKRA</sequence>
<dbReference type="NCBIfam" id="TIGR01641">
    <property type="entry name" value="phageSPP1_gp7"/>
    <property type="match status" value="1"/>
</dbReference>
<dbReference type="InterPro" id="IPR006528">
    <property type="entry name" value="Phage_head_morphogenesis_dom"/>
</dbReference>
<protein>
    <submittedName>
        <fullName evidence="2">Minor capsid protein</fullName>
    </submittedName>
</protein>
<name>A0A9X3W458_LACAM</name>
<evidence type="ECO:0000259" key="1">
    <source>
        <dbReference type="Pfam" id="PF04233"/>
    </source>
</evidence>
<dbReference type="Pfam" id="PF04233">
    <property type="entry name" value="Phage_Mu_F"/>
    <property type="match status" value="1"/>
</dbReference>
<reference evidence="2" key="1">
    <citation type="journal article" date="2022" name="Microorganisms">
        <title>Antibiotic Susceptibility, Resistance Gene Determinants and Corresponding Genomic Regions in Lactobacillus amylovorus Isolates Derived from Wild Boars and Domestic Pigs.</title>
        <authorList>
            <person name="Moravkova M."/>
            <person name="Kostovova I."/>
            <person name="Kavanova K."/>
            <person name="Pechar R."/>
            <person name="Stanek S."/>
            <person name="Brychta A."/>
            <person name="Zeman M."/>
            <person name="Kubasova T."/>
        </authorList>
    </citation>
    <scope>NUCLEOTIDE SEQUENCE</scope>
    <source>
        <strain evidence="2">M490A</strain>
    </source>
</reference>
<evidence type="ECO:0000313" key="2">
    <source>
        <dbReference type="EMBL" id="MDB6257644.1"/>
    </source>
</evidence>
<proteinExistence type="predicted"/>
<comment type="caution">
    <text evidence="2">The sequence shown here is derived from an EMBL/GenBank/DDBJ whole genome shotgun (WGS) entry which is preliminary data.</text>
</comment>
<gene>
    <name evidence="2" type="ORF">ODU72_02955</name>
</gene>
<reference evidence="2" key="2">
    <citation type="submission" date="2022-10" db="EMBL/GenBank/DDBJ databases">
        <authorList>
            <person name="Kostovova I."/>
            <person name="Moravkova M."/>
            <person name="Pechar R."/>
        </authorList>
    </citation>
    <scope>NUCLEOTIDE SEQUENCE</scope>
    <source>
        <strain evidence="2">M490A</strain>
    </source>
</reference>
<dbReference type="EMBL" id="JAOTGY010000004">
    <property type="protein sequence ID" value="MDB6257644.1"/>
    <property type="molecule type" value="Genomic_DNA"/>
</dbReference>
<dbReference type="Proteomes" id="UP001141981">
    <property type="component" value="Unassembled WGS sequence"/>
</dbReference>
<feature type="domain" description="Phage head morphogenesis" evidence="1">
    <location>
        <begin position="197"/>
        <end position="300"/>
    </location>
</feature>
<organism evidence="2 3">
    <name type="scientific">Lactobacillus amylovorus</name>
    <dbReference type="NCBI Taxonomy" id="1604"/>
    <lineage>
        <taxon>Bacteria</taxon>
        <taxon>Bacillati</taxon>
        <taxon>Bacillota</taxon>
        <taxon>Bacilli</taxon>
        <taxon>Lactobacillales</taxon>
        <taxon>Lactobacillaceae</taxon>
        <taxon>Lactobacillus</taxon>
    </lineage>
</organism>
<dbReference type="RefSeq" id="WP_271880683.1">
    <property type="nucleotide sequence ID" value="NZ_JAOTGY010000004.1"/>
</dbReference>